<proteinExistence type="predicted"/>
<keyword evidence="2" id="KW-0732">Signal</keyword>
<dbReference type="InterPro" id="IPR010496">
    <property type="entry name" value="AL/BT2_dom"/>
</dbReference>
<dbReference type="InterPro" id="IPR011042">
    <property type="entry name" value="6-blade_b-propeller_TolB-like"/>
</dbReference>
<dbReference type="PANTHER" id="PTHR33546:SF1">
    <property type="entry name" value="LARGE, MULTIFUNCTIONAL SECRETED PROTEIN"/>
    <property type="match status" value="1"/>
</dbReference>
<evidence type="ECO:0000256" key="2">
    <source>
        <dbReference type="SAM" id="SignalP"/>
    </source>
</evidence>
<evidence type="ECO:0000259" key="3">
    <source>
        <dbReference type="Pfam" id="PF06439"/>
    </source>
</evidence>
<feature type="domain" description="3-keto-alpha-glucoside-1,2-lyase/3-keto-2-hydroxy-glucal hydratase" evidence="3">
    <location>
        <begin position="544"/>
        <end position="704"/>
    </location>
</feature>
<feature type="signal peptide" evidence="2">
    <location>
        <begin position="1"/>
        <end position="18"/>
    </location>
</feature>
<dbReference type="Proteomes" id="UP001214250">
    <property type="component" value="Chromosome 2"/>
</dbReference>
<dbReference type="PANTHER" id="PTHR33546">
    <property type="entry name" value="LARGE, MULTIFUNCTIONAL SECRETED PROTEIN-RELATED"/>
    <property type="match status" value="1"/>
</dbReference>
<accession>A0ABY7W1R0</accession>
<feature type="chain" id="PRO_5047313074" evidence="2">
    <location>
        <begin position="19"/>
        <end position="828"/>
    </location>
</feature>
<dbReference type="InterPro" id="IPR011992">
    <property type="entry name" value="EF-hand-dom_pair"/>
</dbReference>
<organism evidence="4 5">
    <name type="scientific">Lentisphaera profundi</name>
    <dbReference type="NCBI Taxonomy" id="1658616"/>
    <lineage>
        <taxon>Bacteria</taxon>
        <taxon>Pseudomonadati</taxon>
        <taxon>Lentisphaerota</taxon>
        <taxon>Lentisphaeria</taxon>
        <taxon>Lentisphaerales</taxon>
        <taxon>Lentisphaeraceae</taxon>
        <taxon>Lentisphaera</taxon>
    </lineage>
</organism>
<dbReference type="RefSeq" id="WP_274154228.1">
    <property type="nucleotide sequence ID" value="NZ_CP117812.1"/>
</dbReference>
<dbReference type="SUPFAM" id="SSF50952">
    <property type="entry name" value="Soluble quinoprotein glucose dehydrogenase"/>
    <property type="match status" value="1"/>
</dbReference>
<gene>
    <name evidence="4" type="ORF">PQO03_16155</name>
</gene>
<dbReference type="SUPFAM" id="SSF47473">
    <property type="entry name" value="EF-hand"/>
    <property type="match status" value="1"/>
</dbReference>
<sequence>MKIKLVTLLIMPMLALFAAIPDGYKLETITLPKGAVSLLGVCQKDADTMAICTWEGEVWEYTNGTWTLFAENLMEPNGIYYDKKDKSYYVAQKPELTRLQDTNGDGKADIYETYCAEFGITRGYHEYHFGPVVDKLGRKYASLNLSATPIDGKGLVVRDGRPGKGGVMTYTAPYRGWVYRSDRQGHFHPIASGFRSPCGIGMSPKDEIFVTDNQGDWMPDCALFHVQEGKFYGHPGSLLGRPDFDEKKILSMKAADFEKIRTRPAIWLPRTQISNSPGSPVWDTTKGKFGFFKDQFFIGDQSQSNLIRCGLEKVDGDYQGWCVEFLRGTQSGTVKMNFDAQGQLWTAQVGRGWKSAGGKRTALQKVSWDGKTIPFEIYKVELTQEGFRLTFTQPMSKKSLPSVKSWHYNYWAIYGSDRLDQKDLQITSSSLSKDGKVLDIKVPLETKKIYELTFPEMTSANGAKLLNRSAFYTLNKRLPKKITKRRARPLIPGSGWERNDGRRPLPSIKTPKSFAETQAKTPSKAIILDQSQWTNPNWQTDKPGLWKRSKGNLDTKQAFGTSRIHLEFMTEKTKDPKITGQLYGNSGIFLMSGYELQVMNSYQNDTNADGMCGAIWGQQPPLVNASRPPGEWQSYDILMKAPIFSADGEVLEPMRATIFHNGELIQNDTYFLGEVNKPYKAHGKRPLRIQDHKGSNVFFRNMWIIPDVDYDKSLDAFRYSFQSVPKRKAPPKPISVISRGMVGRIDTNSDEIISEKDFISFWAPMFDHDDKNKDNSLSPTEFPHPQAFKGGDTNKDNKLSRAEHKAIYSGQFRDLDKNKDGQIDHQDK</sequence>
<dbReference type="EMBL" id="CP117812">
    <property type="protein sequence ID" value="WDE99370.1"/>
    <property type="molecule type" value="Genomic_DNA"/>
</dbReference>
<reference evidence="4 5" key="1">
    <citation type="submission" date="2023-02" db="EMBL/GenBank/DDBJ databases">
        <title>Genome sequence of Lentisphaera profundi SAORIC-696.</title>
        <authorList>
            <person name="Kim e."/>
            <person name="Cho J.-C."/>
            <person name="Choi A."/>
            <person name="Kang I."/>
        </authorList>
    </citation>
    <scope>NUCLEOTIDE SEQUENCE [LARGE SCALE GENOMIC DNA]</scope>
    <source>
        <strain evidence="4 5">SAORIC-696</strain>
    </source>
</reference>
<keyword evidence="5" id="KW-1185">Reference proteome</keyword>
<protein>
    <submittedName>
        <fullName evidence="4">DUF1080 domain-containing protein</fullName>
    </submittedName>
</protein>
<feature type="region of interest" description="Disordered" evidence="1">
    <location>
        <begin position="772"/>
        <end position="800"/>
    </location>
</feature>
<name>A0ABY7W1R0_9BACT</name>
<dbReference type="Gene3D" id="2.60.120.560">
    <property type="entry name" value="Exo-inulinase, domain 1"/>
    <property type="match status" value="1"/>
</dbReference>
<dbReference type="Pfam" id="PF06439">
    <property type="entry name" value="3keto-disac_hyd"/>
    <property type="match status" value="1"/>
</dbReference>
<feature type="region of interest" description="Disordered" evidence="1">
    <location>
        <begin position="490"/>
        <end position="552"/>
    </location>
</feature>
<dbReference type="Gene3D" id="2.120.10.30">
    <property type="entry name" value="TolB, C-terminal domain"/>
    <property type="match status" value="1"/>
</dbReference>
<dbReference type="InterPro" id="IPR011041">
    <property type="entry name" value="Quinoprot_gluc/sorb_DH_b-prop"/>
</dbReference>
<dbReference type="Gene3D" id="1.10.238.10">
    <property type="entry name" value="EF-hand"/>
    <property type="match status" value="1"/>
</dbReference>
<evidence type="ECO:0000313" key="5">
    <source>
        <dbReference type="Proteomes" id="UP001214250"/>
    </source>
</evidence>
<evidence type="ECO:0000313" key="4">
    <source>
        <dbReference type="EMBL" id="WDE99370.1"/>
    </source>
</evidence>
<feature type="compositionally biased region" description="Polar residues" evidence="1">
    <location>
        <begin position="529"/>
        <end position="540"/>
    </location>
</feature>
<evidence type="ECO:0000256" key="1">
    <source>
        <dbReference type="SAM" id="MobiDB-lite"/>
    </source>
</evidence>